<dbReference type="RefSeq" id="WP_342677438.1">
    <property type="nucleotide sequence ID" value="NZ_JBCGCU010000005.1"/>
</dbReference>
<keyword evidence="2" id="KW-0233">DNA recombination</keyword>
<dbReference type="HAMAP" id="MF_00984">
    <property type="entry name" value="SSB"/>
    <property type="match status" value="1"/>
</dbReference>
<evidence type="ECO:0000313" key="6">
    <source>
        <dbReference type="Proteomes" id="UP001447008"/>
    </source>
</evidence>
<feature type="compositionally biased region" description="Gly residues" evidence="4">
    <location>
        <begin position="114"/>
        <end position="140"/>
    </location>
</feature>
<name>A0ABU9N088_9GAMM</name>
<dbReference type="GO" id="GO:0003677">
    <property type="term" value="F:DNA binding"/>
    <property type="evidence" value="ECO:0007669"/>
    <property type="project" value="UniProtKB-KW"/>
</dbReference>
<comment type="caution">
    <text evidence="5">The sequence shown here is derived from an EMBL/GenBank/DDBJ whole genome shotgun (WGS) entry which is preliminary data.</text>
</comment>
<proteinExistence type="inferred from homology"/>
<organism evidence="5 6">
    <name type="scientific">Pseudoalteromonas qingdaonensis</name>
    <dbReference type="NCBI Taxonomy" id="3131913"/>
    <lineage>
        <taxon>Bacteria</taxon>
        <taxon>Pseudomonadati</taxon>
        <taxon>Pseudomonadota</taxon>
        <taxon>Gammaproteobacteria</taxon>
        <taxon>Alteromonadales</taxon>
        <taxon>Pseudoalteromonadaceae</taxon>
        <taxon>Pseudoalteromonas</taxon>
    </lineage>
</organism>
<dbReference type="PANTHER" id="PTHR10302">
    <property type="entry name" value="SINGLE-STRANDED DNA-BINDING PROTEIN"/>
    <property type="match status" value="1"/>
</dbReference>
<comment type="subunit">
    <text evidence="2">Homotetramer.</text>
</comment>
<dbReference type="InterPro" id="IPR000424">
    <property type="entry name" value="Primosome_PriB/ssb"/>
</dbReference>
<feature type="compositionally biased region" description="Low complexity" evidence="4">
    <location>
        <begin position="155"/>
        <end position="178"/>
    </location>
</feature>
<dbReference type="PROSITE" id="PS50935">
    <property type="entry name" value="SSB"/>
    <property type="match status" value="1"/>
</dbReference>
<evidence type="ECO:0000256" key="2">
    <source>
        <dbReference type="HAMAP-Rule" id="MF_00984"/>
    </source>
</evidence>
<evidence type="ECO:0000256" key="3">
    <source>
        <dbReference type="RuleBase" id="RU000524"/>
    </source>
</evidence>
<dbReference type="Proteomes" id="UP001447008">
    <property type="component" value="Unassembled WGS sequence"/>
</dbReference>
<comment type="function">
    <text evidence="2">Plays an important role in DNA replication, recombination and repair. Binds to ssDNA and to an array of partner proteins to recruit them to their sites of action during DNA metabolism.</text>
</comment>
<reference evidence="5 6" key="1">
    <citation type="submission" date="2024-03" db="EMBL/GenBank/DDBJ databases">
        <title>Pseudoalteromonas qingdaonensis sp. nov., isolated from the intestines of marine benthic organisms.</title>
        <authorList>
            <person name="Lin X."/>
            <person name="Fang S."/>
            <person name="Hu X."/>
        </authorList>
    </citation>
    <scope>NUCLEOTIDE SEQUENCE [LARGE SCALE GENOMIC DNA]</scope>
    <source>
        <strain evidence="5 6">YIC-827</strain>
    </source>
</reference>
<dbReference type="Gene3D" id="2.40.50.140">
    <property type="entry name" value="Nucleic acid-binding proteins"/>
    <property type="match status" value="1"/>
</dbReference>
<dbReference type="EMBL" id="JBCGCU010000005">
    <property type="protein sequence ID" value="MEM0515088.1"/>
    <property type="molecule type" value="Genomic_DNA"/>
</dbReference>
<feature type="DNA-binding region" evidence="2">
    <location>
        <begin position="54"/>
        <end position="60"/>
    </location>
</feature>
<evidence type="ECO:0000256" key="1">
    <source>
        <dbReference type="ARBA" id="ARBA00023125"/>
    </source>
</evidence>
<feature type="region of interest" description="Disordered" evidence="4">
    <location>
        <begin position="109"/>
        <end position="229"/>
    </location>
</feature>
<feature type="short sequence motif" description="Important for interaction with partner proteins" evidence="2">
    <location>
        <begin position="224"/>
        <end position="229"/>
    </location>
</feature>
<dbReference type="InterPro" id="IPR011344">
    <property type="entry name" value="ssDNA-bd"/>
</dbReference>
<keyword evidence="2" id="KW-0235">DNA replication</keyword>
<protein>
    <recommendedName>
        <fullName evidence="2 3">Single-stranded DNA-binding protein</fullName>
        <shortName evidence="2">SSB</shortName>
    </recommendedName>
</protein>
<dbReference type="PANTHER" id="PTHR10302:SF27">
    <property type="entry name" value="SINGLE-STRANDED DNA-BINDING PROTEIN"/>
    <property type="match status" value="1"/>
</dbReference>
<dbReference type="CDD" id="cd04496">
    <property type="entry name" value="SSB_OBF"/>
    <property type="match status" value="1"/>
</dbReference>
<dbReference type="Pfam" id="PF00436">
    <property type="entry name" value="SSB"/>
    <property type="match status" value="1"/>
</dbReference>
<keyword evidence="1 2" id="KW-0238">DNA-binding</keyword>
<accession>A0ABU9N088</accession>
<dbReference type="NCBIfam" id="TIGR00621">
    <property type="entry name" value="ssb"/>
    <property type="match status" value="1"/>
</dbReference>
<evidence type="ECO:0000256" key="4">
    <source>
        <dbReference type="SAM" id="MobiDB-lite"/>
    </source>
</evidence>
<evidence type="ECO:0000313" key="5">
    <source>
        <dbReference type="EMBL" id="MEM0515088.1"/>
    </source>
</evidence>
<dbReference type="InterPro" id="IPR012340">
    <property type="entry name" value="NA-bd_OB-fold"/>
</dbReference>
<sequence length="229" mass="24195">MARGINKVILVGNLGQDPEVRYMPNGNGVANISIATSDSWKDKNTGQMQERTEWHRVVLFGKLAEVAGEYLRKGSQVYIEGKLQTRKWTDQSGQEKYTTEIVVDGFDGKMQMLGGRGENPGGGQGSYQGGQQQGGYGGGQAQSQQGGQQSGGYGQSQQQSYAPQGNQGMQQQAAPQQGGQQGGGYGNQQGGHQGGQQGGGFAPKPQNAPQGGAANPMEPPIDFDDDIPF</sequence>
<keyword evidence="2" id="KW-0234">DNA repair</keyword>
<keyword evidence="6" id="KW-1185">Reference proteome</keyword>
<gene>
    <name evidence="5" type="primary">ssb</name>
    <name evidence="5" type="ORF">WCN91_06555</name>
</gene>
<feature type="compositionally biased region" description="Gly residues" evidence="4">
    <location>
        <begin position="179"/>
        <end position="201"/>
    </location>
</feature>
<keyword evidence="2" id="KW-0227">DNA damage</keyword>
<dbReference type="SUPFAM" id="SSF50249">
    <property type="entry name" value="Nucleic acid-binding proteins"/>
    <property type="match status" value="1"/>
</dbReference>